<dbReference type="PROSITE" id="PS50297">
    <property type="entry name" value="ANK_REP_REGION"/>
    <property type="match status" value="2"/>
</dbReference>
<feature type="transmembrane region" description="Helical" evidence="4">
    <location>
        <begin position="744"/>
        <end position="764"/>
    </location>
</feature>
<dbReference type="PANTHER" id="PTHR24123">
    <property type="entry name" value="ANKYRIN REPEAT-CONTAINING"/>
    <property type="match status" value="1"/>
</dbReference>
<dbReference type="EMBL" id="CAJNOK010003857">
    <property type="protein sequence ID" value="CAF0917111.1"/>
    <property type="molecule type" value="Genomic_DNA"/>
</dbReference>
<dbReference type="Pfam" id="PF12796">
    <property type="entry name" value="Ank_2"/>
    <property type="match status" value="2"/>
</dbReference>
<keyword evidence="4" id="KW-0812">Transmembrane</keyword>
<dbReference type="SMART" id="SM00248">
    <property type="entry name" value="ANK"/>
    <property type="match status" value="10"/>
</dbReference>
<dbReference type="Gene3D" id="1.25.40.20">
    <property type="entry name" value="Ankyrin repeat-containing domain"/>
    <property type="match status" value="3"/>
</dbReference>
<dbReference type="PANTHER" id="PTHR24123:SF33">
    <property type="entry name" value="PROTEIN HOS4"/>
    <property type="match status" value="1"/>
</dbReference>
<keyword evidence="4" id="KW-0472">Membrane</keyword>
<feature type="repeat" description="ANK" evidence="3">
    <location>
        <begin position="291"/>
        <end position="312"/>
    </location>
</feature>
<feature type="transmembrane region" description="Helical" evidence="4">
    <location>
        <begin position="636"/>
        <end position="658"/>
    </location>
</feature>
<gene>
    <name evidence="6" type="ORF">GPM918_LOCUS19240</name>
    <name evidence="5" type="ORF">OVA965_LOCUS10425</name>
    <name evidence="8" type="ORF">SRO942_LOCUS19239</name>
    <name evidence="7" type="ORF">TMI583_LOCUS10422</name>
</gene>
<evidence type="ECO:0000313" key="5">
    <source>
        <dbReference type="EMBL" id="CAF0917111.1"/>
    </source>
</evidence>
<dbReference type="Proteomes" id="UP000682733">
    <property type="component" value="Unassembled WGS sequence"/>
</dbReference>
<keyword evidence="2 3" id="KW-0040">ANK repeat</keyword>
<feature type="repeat" description="ANK" evidence="3">
    <location>
        <begin position="339"/>
        <end position="371"/>
    </location>
</feature>
<evidence type="ECO:0000313" key="9">
    <source>
        <dbReference type="Proteomes" id="UP000663829"/>
    </source>
</evidence>
<dbReference type="InterPro" id="IPR036770">
    <property type="entry name" value="Ankyrin_rpt-contain_sf"/>
</dbReference>
<feature type="transmembrane region" description="Helical" evidence="4">
    <location>
        <begin position="716"/>
        <end position="738"/>
    </location>
</feature>
<comment type="caution">
    <text evidence="6">The sequence shown here is derived from an EMBL/GenBank/DDBJ whole genome shotgun (WGS) entry which is preliminary data.</text>
</comment>
<dbReference type="Proteomes" id="UP000681722">
    <property type="component" value="Unassembled WGS sequence"/>
</dbReference>
<evidence type="ECO:0000313" key="7">
    <source>
        <dbReference type="EMBL" id="CAF3695158.1"/>
    </source>
</evidence>
<sequence>MFENAVSKLNATPLHFACFSSRGDDECLKMIKLLFDGAKRKDYIVDDGPTPSRTFYVVIPVDLQKQAEHEQIRQDKKQRNLDQYVNMRNSDEQTALTIVTNRGFAECVKELIKLTNESNLSMESAIKSNNIAILDKYLEKYENSQQALGGSGIHRLVNVNQKSCLYLLHLACKYNNDDILAHICKKDELKEKPEQLSVKDDNGYTPVLVAAKYGNNKCIKYLIENHKPDLKIMKEKIKNEKKNILHLCAENCKIPPPSPPPPPPTRQNGHIEICKLIIKEYKSLLEDVDYDGNSPLHIACKYGHKDLSEMFLTAIIEDNKSKLQGYLLKKNSKSSTSAMGGTALHEATMNGHIDILKLMFKKMDGIEIKEFLDYQCKNNDGQTLLHMACAKGHIEIVKYLIEEWDVNVNSFADKRVTPIYLACENGYLAVVKYLLDYTDADATIRNAKGYNCLDISIENRHELVVEKLLLSDYEDWEKLMKSAQFDERNVPLTPMRRLIIYMPDIALRLIDNKFTKRIGGNNGQTMYSLKYDYKYFEDQYLILDWIHGYRHIEGEEWWKPLDRTIQLWSKGIKADSSIRDPVIQKKLINPKTYTNDSYTLVRNHPLLLLSQCEQTKLMSHDYCIQLRKEKFRRFNVYVFGIVFLVFLLFVALYTTIVLTSTHPQNFYNLYNQSDPTINLQWDYGFSIQLCEKVGNYLLQTQNEKAKKDDRYLKIKFALYVFLIIFITKNVFLILAAFPRLFRKLAYYLESLALVLCFVFLLDWYDWQSQLSFRCPIQWELVSCR</sequence>
<dbReference type="EMBL" id="CAJOBC010005779">
    <property type="protein sequence ID" value="CAF3875573.1"/>
    <property type="molecule type" value="Genomic_DNA"/>
</dbReference>
<dbReference type="EMBL" id="CAJOBA010003859">
    <property type="protein sequence ID" value="CAF3695158.1"/>
    <property type="molecule type" value="Genomic_DNA"/>
</dbReference>
<name>A0A814PUM8_9BILA</name>
<dbReference type="PROSITE" id="PS50088">
    <property type="entry name" value="ANK_REPEAT"/>
    <property type="match status" value="3"/>
</dbReference>
<dbReference type="Proteomes" id="UP000663829">
    <property type="component" value="Unassembled WGS sequence"/>
</dbReference>
<keyword evidence="1" id="KW-0677">Repeat</keyword>
<evidence type="ECO:0000256" key="4">
    <source>
        <dbReference type="SAM" id="Phobius"/>
    </source>
</evidence>
<evidence type="ECO:0008006" key="10">
    <source>
        <dbReference type="Google" id="ProtNLM"/>
    </source>
</evidence>
<evidence type="ECO:0000313" key="8">
    <source>
        <dbReference type="EMBL" id="CAF3875573.1"/>
    </source>
</evidence>
<feature type="repeat" description="ANK" evidence="3">
    <location>
        <begin position="380"/>
        <end position="402"/>
    </location>
</feature>
<dbReference type="InterPro" id="IPR002110">
    <property type="entry name" value="Ankyrin_rpt"/>
</dbReference>
<evidence type="ECO:0000313" key="6">
    <source>
        <dbReference type="EMBL" id="CAF1111170.1"/>
    </source>
</evidence>
<evidence type="ECO:0000256" key="3">
    <source>
        <dbReference type="PROSITE-ProRule" id="PRU00023"/>
    </source>
</evidence>
<protein>
    <recommendedName>
        <fullName evidence="10">Transient receptor potential cation channel subfamily A member 1</fullName>
    </recommendedName>
</protein>
<dbReference type="AlphaFoldDB" id="A0A814PUM8"/>
<dbReference type="Proteomes" id="UP000677228">
    <property type="component" value="Unassembled WGS sequence"/>
</dbReference>
<dbReference type="EMBL" id="CAJNOQ010005778">
    <property type="protein sequence ID" value="CAF1111170.1"/>
    <property type="molecule type" value="Genomic_DNA"/>
</dbReference>
<reference evidence="6" key="1">
    <citation type="submission" date="2021-02" db="EMBL/GenBank/DDBJ databases">
        <authorList>
            <person name="Nowell W R."/>
        </authorList>
    </citation>
    <scope>NUCLEOTIDE SEQUENCE</scope>
</reference>
<proteinExistence type="predicted"/>
<accession>A0A814PUM8</accession>
<dbReference type="Pfam" id="PF13637">
    <property type="entry name" value="Ank_4"/>
    <property type="match status" value="1"/>
</dbReference>
<dbReference type="InterPro" id="IPR051165">
    <property type="entry name" value="Multifunctional_ANK_Repeat"/>
</dbReference>
<keyword evidence="4" id="KW-1133">Transmembrane helix</keyword>
<dbReference type="SUPFAM" id="SSF48403">
    <property type="entry name" value="Ankyrin repeat"/>
    <property type="match status" value="2"/>
</dbReference>
<dbReference type="OrthoDB" id="10029217at2759"/>
<evidence type="ECO:0000256" key="2">
    <source>
        <dbReference type="ARBA" id="ARBA00023043"/>
    </source>
</evidence>
<keyword evidence="9" id="KW-1185">Reference proteome</keyword>
<organism evidence="6 9">
    <name type="scientific">Didymodactylos carnosus</name>
    <dbReference type="NCBI Taxonomy" id="1234261"/>
    <lineage>
        <taxon>Eukaryota</taxon>
        <taxon>Metazoa</taxon>
        <taxon>Spiralia</taxon>
        <taxon>Gnathifera</taxon>
        <taxon>Rotifera</taxon>
        <taxon>Eurotatoria</taxon>
        <taxon>Bdelloidea</taxon>
        <taxon>Philodinida</taxon>
        <taxon>Philodinidae</taxon>
        <taxon>Didymodactylos</taxon>
    </lineage>
</organism>
<evidence type="ECO:0000256" key="1">
    <source>
        <dbReference type="ARBA" id="ARBA00022737"/>
    </source>
</evidence>